<dbReference type="Proteomes" id="UP000216316">
    <property type="component" value="Unassembled WGS sequence"/>
</dbReference>
<dbReference type="PROSITE" id="PS50949">
    <property type="entry name" value="HTH_GNTR"/>
    <property type="match status" value="1"/>
</dbReference>
<evidence type="ECO:0000313" key="8">
    <source>
        <dbReference type="Proteomes" id="UP000215828"/>
    </source>
</evidence>
<name>A0A256LJ99_9LACO</name>
<dbReference type="Proteomes" id="UP000215828">
    <property type="component" value="Unassembled WGS sequence"/>
</dbReference>
<reference evidence="7 8" key="1">
    <citation type="submission" date="2017-04" db="EMBL/GenBank/DDBJ databases">
        <authorList>
            <person name="Afonso C.L."/>
            <person name="Miller P.J."/>
            <person name="Scott M.A."/>
            <person name="Spackman E."/>
            <person name="Goraichik I."/>
            <person name="Dimitrov K.M."/>
            <person name="Suarez D.L."/>
            <person name="Swayne D.E."/>
        </authorList>
    </citation>
    <scope>NUCLEOTIDE SEQUENCE [LARGE SCALE GENOMIC DNA]</scope>
    <source>
        <strain evidence="7 8">609q</strain>
    </source>
</reference>
<dbReference type="PANTHER" id="PTHR44846">
    <property type="entry name" value="MANNOSYL-D-GLYCERATE TRANSPORT/METABOLISM SYSTEM REPRESSOR MNGR-RELATED"/>
    <property type="match status" value="1"/>
</dbReference>
<dbReference type="RefSeq" id="WP_094516713.1">
    <property type="nucleotide sequence ID" value="NZ_CAJUTI010000010.1"/>
</dbReference>
<dbReference type="Pfam" id="PF07702">
    <property type="entry name" value="UTRA"/>
    <property type="match status" value="1"/>
</dbReference>
<dbReference type="SMART" id="SM00866">
    <property type="entry name" value="UTRA"/>
    <property type="match status" value="1"/>
</dbReference>
<comment type="caution">
    <text evidence="7">The sequence shown here is derived from an EMBL/GenBank/DDBJ whole genome shotgun (WGS) entry which is preliminary data.</text>
</comment>
<dbReference type="InterPro" id="IPR036388">
    <property type="entry name" value="WH-like_DNA-bd_sf"/>
</dbReference>
<dbReference type="NCBIfam" id="TIGR02404">
    <property type="entry name" value="trehalos_R_Bsub"/>
    <property type="match status" value="1"/>
</dbReference>
<dbReference type="EMBL" id="NGNV01000001">
    <property type="protein sequence ID" value="OYR89162.1"/>
    <property type="molecule type" value="Genomic_DNA"/>
</dbReference>
<dbReference type="Pfam" id="PF00392">
    <property type="entry name" value="GntR"/>
    <property type="match status" value="1"/>
</dbReference>
<dbReference type="InterPro" id="IPR011663">
    <property type="entry name" value="UTRA"/>
</dbReference>
<evidence type="ECO:0000256" key="2">
    <source>
        <dbReference type="ARBA" id="ARBA00023125"/>
    </source>
</evidence>
<dbReference type="CDD" id="cd07377">
    <property type="entry name" value="WHTH_GntR"/>
    <property type="match status" value="1"/>
</dbReference>
<keyword evidence="3" id="KW-0804">Transcription</keyword>
<evidence type="ECO:0000259" key="5">
    <source>
        <dbReference type="PROSITE" id="PS50949"/>
    </source>
</evidence>
<proteinExistence type="predicted"/>
<dbReference type="GO" id="GO:0003677">
    <property type="term" value="F:DNA binding"/>
    <property type="evidence" value="ECO:0007669"/>
    <property type="project" value="UniProtKB-UniRule"/>
</dbReference>
<dbReference type="PANTHER" id="PTHR44846:SF12">
    <property type="entry name" value="HTH-TYPE TRANSCRIPTIONAL REGULATOR TRER"/>
    <property type="match status" value="1"/>
</dbReference>
<dbReference type="Gene3D" id="3.40.1410.10">
    <property type="entry name" value="Chorismate lyase-like"/>
    <property type="match status" value="1"/>
</dbReference>
<dbReference type="GO" id="GO:0003700">
    <property type="term" value="F:DNA-binding transcription factor activity"/>
    <property type="evidence" value="ECO:0007669"/>
    <property type="project" value="UniProtKB-UniRule"/>
</dbReference>
<protein>
    <recommendedName>
        <fullName evidence="4">Trehalose operon repressor</fullName>
    </recommendedName>
</protein>
<accession>A0A256LJ99</accession>
<dbReference type="SUPFAM" id="SSF46785">
    <property type="entry name" value="Winged helix' DNA-binding domain"/>
    <property type="match status" value="1"/>
</dbReference>
<gene>
    <name evidence="6" type="ORF">CBF53_00450</name>
    <name evidence="7" type="ORF">CBF70_00455</name>
</gene>
<evidence type="ECO:0000313" key="6">
    <source>
        <dbReference type="EMBL" id="OYR89162.1"/>
    </source>
</evidence>
<dbReference type="Gene3D" id="1.10.10.10">
    <property type="entry name" value="Winged helix-like DNA-binding domain superfamily/Winged helix DNA-binding domain"/>
    <property type="match status" value="1"/>
</dbReference>
<reference evidence="8 9" key="3">
    <citation type="submission" date="2017-09" db="EMBL/GenBank/DDBJ databases">
        <title>Tripartite evolution among Lactobacillus johnsonii, Lactobacillus taiwanensis, Lactobacillus reuteri and their rodent host.</title>
        <authorList>
            <person name="Wang T."/>
            <person name="Knowles S."/>
            <person name="Cheng C."/>
        </authorList>
    </citation>
    <scope>NUCLEOTIDE SEQUENCE [LARGE SCALE GENOMIC DNA]</scope>
    <source>
        <strain evidence="7 8">609q</strain>
        <strain evidence="6 9">609u</strain>
    </source>
</reference>
<evidence type="ECO:0000256" key="1">
    <source>
        <dbReference type="ARBA" id="ARBA00023015"/>
    </source>
</evidence>
<evidence type="ECO:0000313" key="9">
    <source>
        <dbReference type="Proteomes" id="UP000216316"/>
    </source>
</evidence>
<evidence type="ECO:0000256" key="4">
    <source>
        <dbReference type="NCBIfam" id="TIGR02404"/>
    </source>
</evidence>
<dbReference type="InterPro" id="IPR000524">
    <property type="entry name" value="Tscrpt_reg_HTH_GntR"/>
</dbReference>
<dbReference type="InterPro" id="IPR012770">
    <property type="entry name" value="TreR"/>
</dbReference>
<reference evidence="6 9" key="2">
    <citation type="submission" date="2017-05" db="EMBL/GenBank/DDBJ databases">
        <authorList>
            <person name="Lin X.B."/>
            <person name="Stothard P."/>
            <person name="Tasseva G."/>
            <person name="Walter J."/>
        </authorList>
    </citation>
    <scope>NUCLEOTIDE SEQUENCE [LARGE SCALE GENOMIC DNA]</scope>
    <source>
        <strain evidence="6 9">609u</strain>
    </source>
</reference>
<dbReference type="PRINTS" id="PR00035">
    <property type="entry name" value="HTHGNTR"/>
</dbReference>
<dbReference type="EMBL" id="NGNX01000001">
    <property type="protein sequence ID" value="OYR93484.1"/>
    <property type="molecule type" value="Genomic_DNA"/>
</dbReference>
<dbReference type="InterPro" id="IPR036390">
    <property type="entry name" value="WH_DNA-bd_sf"/>
</dbReference>
<evidence type="ECO:0000313" key="7">
    <source>
        <dbReference type="EMBL" id="OYR93484.1"/>
    </source>
</evidence>
<keyword evidence="2" id="KW-0238">DNA-binding</keyword>
<sequence>MAQSKVGVIAQDLVDKIKHQQYQAGDYLPSEHQLMDLYGASRETIRKALNSLTDLGLIQKIRGKGSIVLNLDRYTFPISGITSFAELNNQLGLKAETKVLLLQKEDKLPVQFIKYFPEEENSTGFHLERLRLIDGQADVLDCDYLLSPPVNSLPREAAETSIYDYLENKQKLDISYAAKEMSVCKVDKRIQDLLQLDNDLAVLVASRNYLADTTKFELTLSYHRPDKFKFVDFARRKKIKL</sequence>
<keyword evidence="9" id="KW-1185">Reference proteome</keyword>
<evidence type="ECO:0000256" key="3">
    <source>
        <dbReference type="ARBA" id="ARBA00023163"/>
    </source>
</evidence>
<feature type="domain" description="HTH gntR-type" evidence="5">
    <location>
        <begin position="3"/>
        <end position="71"/>
    </location>
</feature>
<dbReference type="InterPro" id="IPR028978">
    <property type="entry name" value="Chorismate_lyase_/UTRA_dom_sf"/>
</dbReference>
<keyword evidence="1" id="KW-0805">Transcription regulation</keyword>
<dbReference type="InterPro" id="IPR050679">
    <property type="entry name" value="Bact_HTH_transcr_reg"/>
</dbReference>
<organism evidence="7 8">
    <name type="scientific">Lactobacillus taiwanensis</name>
    <dbReference type="NCBI Taxonomy" id="508451"/>
    <lineage>
        <taxon>Bacteria</taxon>
        <taxon>Bacillati</taxon>
        <taxon>Bacillota</taxon>
        <taxon>Bacilli</taxon>
        <taxon>Lactobacillales</taxon>
        <taxon>Lactobacillaceae</taxon>
        <taxon>Lactobacillus</taxon>
    </lineage>
</organism>
<dbReference type="GO" id="GO:0045892">
    <property type="term" value="P:negative regulation of DNA-templated transcription"/>
    <property type="evidence" value="ECO:0007669"/>
    <property type="project" value="TreeGrafter"/>
</dbReference>
<dbReference type="SUPFAM" id="SSF64288">
    <property type="entry name" value="Chorismate lyase-like"/>
    <property type="match status" value="1"/>
</dbReference>
<dbReference type="AlphaFoldDB" id="A0A256LJ99"/>
<dbReference type="SMART" id="SM00345">
    <property type="entry name" value="HTH_GNTR"/>
    <property type="match status" value="1"/>
</dbReference>